<sequence>MAFVGFGRIIEPDPPDDFGRSVTASATDTADATMRMIPMMRRSFSFDFDFVGGLLAASSNGSGSDCDFGSSLP</sequence>
<evidence type="ECO:0000313" key="1">
    <source>
        <dbReference type="EMBL" id="KAF5805699.1"/>
    </source>
</evidence>
<dbReference type="Proteomes" id="UP000215914">
    <property type="component" value="Unassembled WGS sequence"/>
</dbReference>
<reference evidence="1" key="1">
    <citation type="journal article" date="2017" name="Nature">
        <title>The sunflower genome provides insights into oil metabolism, flowering and Asterid evolution.</title>
        <authorList>
            <person name="Badouin H."/>
            <person name="Gouzy J."/>
            <person name="Grassa C.J."/>
            <person name="Murat F."/>
            <person name="Staton S.E."/>
            <person name="Cottret L."/>
            <person name="Lelandais-Briere C."/>
            <person name="Owens G.L."/>
            <person name="Carrere S."/>
            <person name="Mayjonade B."/>
            <person name="Legrand L."/>
            <person name="Gill N."/>
            <person name="Kane N.C."/>
            <person name="Bowers J.E."/>
            <person name="Hubner S."/>
            <person name="Bellec A."/>
            <person name="Berard A."/>
            <person name="Berges H."/>
            <person name="Blanchet N."/>
            <person name="Boniface M.C."/>
            <person name="Brunel D."/>
            <person name="Catrice O."/>
            <person name="Chaidir N."/>
            <person name="Claudel C."/>
            <person name="Donnadieu C."/>
            <person name="Faraut T."/>
            <person name="Fievet G."/>
            <person name="Helmstetter N."/>
            <person name="King M."/>
            <person name="Knapp S.J."/>
            <person name="Lai Z."/>
            <person name="Le Paslier M.C."/>
            <person name="Lippi Y."/>
            <person name="Lorenzon L."/>
            <person name="Mandel J.R."/>
            <person name="Marage G."/>
            <person name="Marchand G."/>
            <person name="Marquand E."/>
            <person name="Bret-Mestries E."/>
            <person name="Morien E."/>
            <person name="Nambeesan S."/>
            <person name="Nguyen T."/>
            <person name="Pegot-Espagnet P."/>
            <person name="Pouilly N."/>
            <person name="Raftis F."/>
            <person name="Sallet E."/>
            <person name="Schiex T."/>
            <person name="Thomas J."/>
            <person name="Vandecasteele C."/>
            <person name="Vares D."/>
            <person name="Vear F."/>
            <person name="Vautrin S."/>
            <person name="Crespi M."/>
            <person name="Mangin B."/>
            <person name="Burke J.M."/>
            <person name="Salse J."/>
            <person name="Munos S."/>
            <person name="Vincourt P."/>
            <person name="Rieseberg L.H."/>
            <person name="Langlade N.B."/>
        </authorList>
    </citation>
    <scope>NUCLEOTIDE SEQUENCE</scope>
    <source>
        <tissue evidence="1">Leaves</tissue>
    </source>
</reference>
<accession>A0A9K3NMF0</accession>
<organism evidence="1 2">
    <name type="scientific">Helianthus annuus</name>
    <name type="common">Common sunflower</name>
    <dbReference type="NCBI Taxonomy" id="4232"/>
    <lineage>
        <taxon>Eukaryota</taxon>
        <taxon>Viridiplantae</taxon>
        <taxon>Streptophyta</taxon>
        <taxon>Embryophyta</taxon>
        <taxon>Tracheophyta</taxon>
        <taxon>Spermatophyta</taxon>
        <taxon>Magnoliopsida</taxon>
        <taxon>eudicotyledons</taxon>
        <taxon>Gunneridae</taxon>
        <taxon>Pentapetalae</taxon>
        <taxon>asterids</taxon>
        <taxon>campanulids</taxon>
        <taxon>Asterales</taxon>
        <taxon>Asteraceae</taxon>
        <taxon>Asteroideae</taxon>
        <taxon>Heliantheae alliance</taxon>
        <taxon>Heliantheae</taxon>
        <taxon>Helianthus</taxon>
    </lineage>
</organism>
<dbReference type="EMBL" id="MNCJ02000320">
    <property type="protein sequence ID" value="KAF5805699.1"/>
    <property type="molecule type" value="Genomic_DNA"/>
</dbReference>
<dbReference type="Gramene" id="mRNA:HanXRQr2_Chr05g0212531">
    <property type="protein sequence ID" value="CDS:HanXRQr2_Chr05g0212531.1"/>
    <property type="gene ID" value="HanXRQr2_Chr05g0212531"/>
</dbReference>
<reference evidence="1" key="2">
    <citation type="submission" date="2020-06" db="EMBL/GenBank/DDBJ databases">
        <title>Helianthus annuus Genome sequencing and assembly Release 2.</title>
        <authorList>
            <person name="Gouzy J."/>
            <person name="Langlade N."/>
            <person name="Munos S."/>
        </authorList>
    </citation>
    <scope>NUCLEOTIDE SEQUENCE</scope>
    <source>
        <tissue evidence="1">Leaves</tissue>
    </source>
</reference>
<gene>
    <name evidence="1" type="ORF">HanXRQr2_Chr05g0212531</name>
</gene>
<protein>
    <submittedName>
        <fullName evidence="1">Uncharacterized protein</fullName>
    </submittedName>
</protein>
<comment type="caution">
    <text evidence="1">The sequence shown here is derived from an EMBL/GenBank/DDBJ whole genome shotgun (WGS) entry which is preliminary data.</text>
</comment>
<proteinExistence type="predicted"/>
<keyword evidence="2" id="KW-1185">Reference proteome</keyword>
<evidence type="ECO:0000313" key="2">
    <source>
        <dbReference type="Proteomes" id="UP000215914"/>
    </source>
</evidence>
<dbReference type="AlphaFoldDB" id="A0A9K3NMF0"/>
<name>A0A9K3NMF0_HELAN</name>